<organism evidence="10 11">
    <name type="scientific">Flavobacterium fluvii</name>
    <dbReference type="NCBI Taxonomy" id="468056"/>
    <lineage>
        <taxon>Bacteria</taxon>
        <taxon>Pseudomonadati</taxon>
        <taxon>Bacteroidota</taxon>
        <taxon>Flavobacteriia</taxon>
        <taxon>Flavobacteriales</taxon>
        <taxon>Flavobacteriaceae</taxon>
        <taxon>Flavobacterium</taxon>
    </lineage>
</organism>
<feature type="domain" description="PAC" evidence="9">
    <location>
        <begin position="219"/>
        <end position="271"/>
    </location>
</feature>
<dbReference type="OrthoDB" id="9811889at2"/>
<dbReference type="SUPFAM" id="SSF55785">
    <property type="entry name" value="PYP-like sensor domain (PAS domain)"/>
    <property type="match status" value="3"/>
</dbReference>
<dbReference type="PANTHER" id="PTHR43304:SF1">
    <property type="entry name" value="PAC DOMAIN-CONTAINING PROTEIN"/>
    <property type="match status" value="1"/>
</dbReference>
<feature type="domain" description="Histidine kinase" evidence="7">
    <location>
        <begin position="417"/>
        <end position="628"/>
    </location>
</feature>
<dbReference type="SUPFAM" id="SSF55874">
    <property type="entry name" value="ATPase domain of HSP90 chaperone/DNA topoisomerase II/histidine kinase"/>
    <property type="match status" value="1"/>
</dbReference>
<dbReference type="EMBL" id="FQWB01000006">
    <property type="protein sequence ID" value="SHG72152.1"/>
    <property type="molecule type" value="Genomic_DNA"/>
</dbReference>
<dbReference type="Pfam" id="PF13426">
    <property type="entry name" value="PAS_9"/>
    <property type="match status" value="3"/>
</dbReference>
<dbReference type="EC" id="2.7.13.3" evidence="2"/>
<dbReference type="Pfam" id="PF02518">
    <property type="entry name" value="HATPase_c"/>
    <property type="match status" value="1"/>
</dbReference>
<feature type="domain" description="PAC" evidence="9">
    <location>
        <begin position="91"/>
        <end position="143"/>
    </location>
</feature>
<dbReference type="InterPro" id="IPR003594">
    <property type="entry name" value="HATPase_dom"/>
</dbReference>
<dbReference type="InterPro" id="IPR052162">
    <property type="entry name" value="Sensor_kinase/Photoreceptor"/>
</dbReference>
<comment type="catalytic activity">
    <reaction evidence="1">
        <text>ATP + protein L-histidine = ADP + protein N-phospho-L-histidine.</text>
        <dbReference type="EC" id="2.7.13.3"/>
    </reaction>
</comment>
<dbReference type="Pfam" id="PF00512">
    <property type="entry name" value="HisKA"/>
    <property type="match status" value="1"/>
</dbReference>
<feature type="domain" description="PAC" evidence="9">
    <location>
        <begin position="347"/>
        <end position="399"/>
    </location>
</feature>
<dbReference type="SMART" id="SM00086">
    <property type="entry name" value="PAC"/>
    <property type="match status" value="3"/>
</dbReference>
<dbReference type="SMART" id="SM00387">
    <property type="entry name" value="HATPase_c"/>
    <property type="match status" value="1"/>
</dbReference>
<reference evidence="11" key="1">
    <citation type="submission" date="2016-11" db="EMBL/GenBank/DDBJ databases">
        <authorList>
            <person name="Varghese N."/>
            <person name="Submissions S."/>
        </authorList>
    </citation>
    <scope>NUCLEOTIDE SEQUENCE [LARGE SCALE GENOMIC DNA]</scope>
    <source>
        <strain evidence="11">DSM 19978</strain>
    </source>
</reference>
<dbReference type="CDD" id="cd00130">
    <property type="entry name" value="PAS"/>
    <property type="match status" value="3"/>
</dbReference>
<feature type="domain" description="PAS" evidence="8">
    <location>
        <begin position="161"/>
        <end position="191"/>
    </location>
</feature>
<sequence length="628" mass="72277">MTMRDDLKKTDDLEKTIKEISDYKYALDESAIVDITDQNGVITHINDNFCNISKYSREELIGKDHRIVNSGYHSKEFFKELWDTILNKKVWKGELKNITKDGSIYWVDTTIIPFLDTEGKPYQFLSIGSDITEKKKAEEELQKTIKEISGYKYALDESAIIAITDQRGSITHVNDNFCKISKYSREELIGQDHRIINSGHHSKEFIKELWGTIAKGKVWKGEIKNEAKDGSAYWVDTTIVPFLNEYGKPYQYVAIRSDISERKKGEEELQKTIREISDYKYALEESAIIAITDQKGFITHVNDNFCKISKYSREELIGQDHRIINSGHHSKEFIKELWGTIAKGKVWKGEIKNEAKDGSAYWVDTTIVPFLNEYGKPYQYVAIRSDITKRKNGEEELNRYANTLEIANRQLVDFTNIVSHNLRGPMVSISAFLEFLKETDDKEDQKELIENMTNTINHLNAVFEELIETVQVKQDTEIKLDEIVLKEAMDKVLLGFEIQTKLHNANIHFDFDEAPVVKYPHKYLDSLLLNLISNAFKYKSPTRPPVIKVKSEAKNGNIVLSVSDNGLGIDLEKHKDSLFKIRKTFHDHPEAKGFGLFMTKTQIEAMGGTIWAKSTLNEGTTFFVEMKK</sequence>
<dbReference type="InterPro" id="IPR005467">
    <property type="entry name" value="His_kinase_dom"/>
</dbReference>
<keyword evidence="5" id="KW-0418">Kinase</keyword>
<dbReference type="InterPro" id="IPR003661">
    <property type="entry name" value="HisK_dim/P_dom"/>
</dbReference>
<evidence type="ECO:0000256" key="1">
    <source>
        <dbReference type="ARBA" id="ARBA00000085"/>
    </source>
</evidence>
<evidence type="ECO:0000256" key="3">
    <source>
        <dbReference type="ARBA" id="ARBA00022553"/>
    </source>
</evidence>
<dbReference type="PROSITE" id="PS50112">
    <property type="entry name" value="PAS"/>
    <property type="match status" value="3"/>
</dbReference>
<evidence type="ECO:0000259" key="9">
    <source>
        <dbReference type="PROSITE" id="PS50113"/>
    </source>
</evidence>
<dbReference type="InterPro" id="IPR004358">
    <property type="entry name" value="Sig_transdc_His_kin-like_C"/>
</dbReference>
<evidence type="ECO:0000313" key="11">
    <source>
        <dbReference type="Proteomes" id="UP000184516"/>
    </source>
</evidence>
<proteinExistence type="predicted"/>
<dbReference type="Gene3D" id="3.30.565.10">
    <property type="entry name" value="Histidine kinase-like ATPase, C-terminal domain"/>
    <property type="match status" value="1"/>
</dbReference>
<dbReference type="SMART" id="SM00091">
    <property type="entry name" value="PAS"/>
    <property type="match status" value="3"/>
</dbReference>
<dbReference type="SMART" id="SM00388">
    <property type="entry name" value="HisKA"/>
    <property type="match status" value="1"/>
</dbReference>
<dbReference type="PROSITE" id="PS50113">
    <property type="entry name" value="PAC"/>
    <property type="match status" value="3"/>
</dbReference>
<evidence type="ECO:0000256" key="5">
    <source>
        <dbReference type="ARBA" id="ARBA00022777"/>
    </source>
</evidence>
<evidence type="ECO:0000256" key="6">
    <source>
        <dbReference type="SAM" id="Coils"/>
    </source>
</evidence>
<evidence type="ECO:0000256" key="2">
    <source>
        <dbReference type="ARBA" id="ARBA00012438"/>
    </source>
</evidence>
<feature type="domain" description="PAS" evidence="8">
    <location>
        <begin position="275"/>
        <end position="319"/>
    </location>
</feature>
<dbReference type="Gene3D" id="1.10.287.130">
    <property type="match status" value="1"/>
</dbReference>
<keyword evidence="11" id="KW-1185">Reference proteome</keyword>
<dbReference type="PROSITE" id="PS50109">
    <property type="entry name" value="HIS_KIN"/>
    <property type="match status" value="1"/>
</dbReference>
<keyword evidence="3" id="KW-0597">Phosphoprotein</keyword>
<protein>
    <recommendedName>
        <fullName evidence="2">histidine kinase</fullName>
        <ecNumber evidence="2">2.7.13.3</ecNumber>
    </recommendedName>
</protein>
<dbReference type="InterPro" id="IPR036097">
    <property type="entry name" value="HisK_dim/P_sf"/>
</dbReference>
<feature type="coiled-coil region" evidence="6">
    <location>
        <begin position="442"/>
        <end position="469"/>
    </location>
</feature>
<dbReference type="Gene3D" id="3.30.450.20">
    <property type="entry name" value="PAS domain"/>
    <property type="match status" value="3"/>
</dbReference>
<gene>
    <name evidence="10" type="ORF">SAMN05443549_10636</name>
</gene>
<keyword evidence="4" id="KW-0808">Transferase</keyword>
<dbReference type="AlphaFoldDB" id="A0A1M5M4A4"/>
<dbReference type="InterPro" id="IPR000014">
    <property type="entry name" value="PAS"/>
</dbReference>
<dbReference type="Proteomes" id="UP000184516">
    <property type="component" value="Unassembled WGS sequence"/>
</dbReference>
<dbReference type="PANTHER" id="PTHR43304">
    <property type="entry name" value="PHYTOCHROME-LIKE PROTEIN CPH1"/>
    <property type="match status" value="1"/>
</dbReference>
<dbReference type="InterPro" id="IPR000700">
    <property type="entry name" value="PAS-assoc_C"/>
</dbReference>
<keyword evidence="6" id="KW-0175">Coiled coil</keyword>
<dbReference type="PRINTS" id="PR00344">
    <property type="entry name" value="BCTRLSENSOR"/>
</dbReference>
<feature type="domain" description="PAS" evidence="8">
    <location>
        <begin position="35"/>
        <end position="63"/>
    </location>
</feature>
<dbReference type="SUPFAM" id="SSF47384">
    <property type="entry name" value="Homodimeric domain of signal transducing histidine kinase"/>
    <property type="match status" value="1"/>
</dbReference>
<evidence type="ECO:0000259" key="7">
    <source>
        <dbReference type="PROSITE" id="PS50109"/>
    </source>
</evidence>
<name>A0A1M5M4A4_9FLAO</name>
<evidence type="ECO:0000256" key="4">
    <source>
        <dbReference type="ARBA" id="ARBA00022679"/>
    </source>
</evidence>
<accession>A0A1M5M4A4</accession>
<dbReference type="STRING" id="468056.SAMN05443549_10636"/>
<dbReference type="InterPro" id="IPR001610">
    <property type="entry name" value="PAC"/>
</dbReference>
<dbReference type="GO" id="GO:0000155">
    <property type="term" value="F:phosphorelay sensor kinase activity"/>
    <property type="evidence" value="ECO:0007669"/>
    <property type="project" value="InterPro"/>
</dbReference>
<dbReference type="InterPro" id="IPR036890">
    <property type="entry name" value="HATPase_C_sf"/>
</dbReference>
<evidence type="ECO:0000259" key="8">
    <source>
        <dbReference type="PROSITE" id="PS50112"/>
    </source>
</evidence>
<dbReference type="NCBIfam" id="TIGR00229">
    <property type="entry name" value="sensory_box"/>
    <property type="match status" value="3"/>
</dbReference>
<dbReference type="InterPro" id="IPR035965">
    <property type="entry name" value="PAS-like_dom_sf"/>
</dbReference>
<evidence type="ECO:0000313" key="10">
    <source>
        <dbReference type="EMBL" id="SHG72152.1"/>
    </source>
</evidence>